<dbReference type="Pfam" id="PF18818">
    <property type="entry name" value="MPTase-PolyVal"/>
    <property type="match status" value="1"/>
</dbReference>
<dbReference type="HOGENOM" id="CLU_468396_0_0_6"/>
<evidence type="ECO:0000259" key="2">
    <source>
        <dbReference type="Pfam" id="PF08401"/>
    </source>
</evidence>
<evidence type="ECO:0008006" key="6">
    <source>
        <dbReference type="Google" id="ProtNLM"/>
    </source>
</evidence>
<evidence type="ECO:0000313" key="4">
    <source>
        <dbReference type="EMBL" id="ETF06858.1"/>
    </source>
</evidence>
<dbReference type="InterPro" id="IPR013610">
    <property type="entry name" value="ArdC_N"/>
</dbReference>
<proteinExistence type="predicted"/>
<sequence>MSLDNEINLLLLESQAEMLYDFVERNAELFSKNPLQQPLIPTDVFLMTKYLINDKYDFDYESQPDFSKLGAYDTFISGIADSNGKEVKEYGFHYIDSEALQGVTPQFVLENFKKALSGNEHLFSEVIAFAEKSMSERVLIAEAFQPKDPSHEFKADSIYSAQIEQRFLDKAKSTAYALADAKAPVMKQEHADIDIQPGEYEELTFKGTNVECDDRTKAIFEQAGRQLIQIIESNDAVGKNPWLDPVFTLKAYNPKTGYQYNIENKVLLNDAVSTNGYETGLFLSFNEISNTPGLKIPKGTKGTPIIQRFGKKVAEATRTLADGTKEPVLDDNGEQVYIWRRAAKTATVFNIDQLEYTGTGVDPRIKWKEAYSRPRKLIASNQEELEIFKDNLIKSIHIPIVQGGHTNFYSPSRNEISMANNDLFRNDLQFIHTLLHEGLHSTGHKDVLKRESLYKYHINDFYRGFEETLVNVAAVKVVQHYGLDMSELNEAFHKNETVYNVGWAKHVFNKDPLQIIEAMYKAEEAFRHVKTNIDYQLKAEKVYGIFIQDEVEPKAPAKIADYKREAHSEHAKKQYNKQKVTA</sequence>
<feature type="domain" description="N-terminal" evidence="2">
    <location>
        <begin position="229"/>
        <end position="349"/>
    </location>
</feature>
<comment type="caution">
    <text evidence="4">The sequence shown here is derived from an EMBL/GenBank/DDBJ whole genome shotgun (WGS) entry which is preliminary data.</text>
</comment>
<feature type="domain" description="Polyvalent protein metallopeptidase" evidence="3">
    <location>
        <begin position="390"/>
        <end position="518"/>
    </location>
</feature>
<feature type="compositionally biased region" description="Basic and acidic residues" evidence="1">
    <location>
        <begin position="562"/>
        <end position="572"/>
    </location>
</feature>
<dbReference type="Proteomes" id="UP000024771">
    <property type="component" value="Chromosome"/>
</dbReference>
<evidence type="ECO:0000256" key="1">
    <source>
        <dbReference type="SAM" id="MobiDB-lite"/>
    </source>
</evidence>
<accession>V8R5C1</accession>
<dbReference type="InterPro" id="IPR041459">
    <property type="entry name" value="MPTase-PolyVal"/>
</dbReference>
<dbReference type="AlphaFoldDB" id="V8R5C1"/>
<gene>
    <name evidence="4" type="ORF">PMO01_18590</name>
</gene>
<dbReference type="Pfam" id="PF08401">
    <property type="entry name" value="ArdcN"/>
    <property type="match status" value="1"/>
</dbReference>
<dbReference type="RefSeq" id="WP_024013752.1">
    <property type="nucleotide sequence ID" value="NZ_CM002330.1"/>
</dbReference>
<evidence type="ECO:0000313" key="5">
    <source>
        <dbReference type="Proteomes" id="UP000024771"/>
    </source>
</evidence>
<evidence type="ECO:0000259" key="3">
    <source>
        <dbReference type="Pfam" id="PF18818"/>
    </source>
</evidence>
<dbReference type="eggNOG" id="COG4227">
    <property type="taxonomic scope" value="Bacteria"/>
</dbReference>
<dbReference type="EMBL" id="AYMZ01000008">
    <property type="protein sequence ID" value="ETF06858.1"/>
    <property type="molecule type" value="Genomic_DNA"/>
</dbReference>
<reference evidence="4 5" key="1">
    <citation type="journal article" date="2014" name="Genome Announc.">
        <title>Draft Genome Sequence of Pseudomonas moraviensis R28-S.</title>
        <authorList>
            <person name="Hunter S.S."/>
            <person name="Yano H."/>
            <person name="Loftie-Eaton W."/>
            <person name="Hughes J."/>
            <person name="De Gelder L."/>
            <person name="Stragier P."/>
            <person name="De Vos P."/>
            <person name="Settles M.L."/>
            <person name="Top E.M."/>
        </authorList>
    </citation>
    <scope>NUCLEOTIDE SEQUENCE [LARGE SCALE GENOMIC DNA]</scope>
    <source>
        <strain evidence="5">R28</strain>
    </source>
</reference>
<dbReference type="PATRIC" id="fig|1395516.4.peg.3773"/>
<organism evidence="4 5">
    <name type="scientific">Pseudomonas moraviensis R28-S</name>
    <dbReference type="NCBI Taxonomy" id="1395516"/>
    <lineage>
        <taxon>Bacteria</taxon>
        <taxon>Pseudomonadati</taxon>
        <taxon>Pseudomonadota</taxon>
        <taxon>Gammaproteobacteria</taxon>
        <taxon>Pseudomonadales</taxon>
        <taxon>Pseudomonadaceae</taxon>
        <taxon>Pseudomonas</taxon>
    </lineage>
</organism>
<dbReference type="GO" id="GO:0003697">
    <property type="term" value="F:single-stranded DNA binding"/>
    <property type="evidence" value="ECO:0007669"/>
    <property type="project" value="InterPro"/>
</dbReference>
<feature type="region of interest" description="Disordered" evidence="1">
    <location>
        <begin position="562"/>
        <end position="582"/>
    </location>
</feature>
<protein>
    <recommendedName>
        <fullName evidence="6">Antirestriction protein</fullName>
    </recommendedName>
</protein>
<name>V8R5C1_9PSED</name>